<feature type="domain" description="Nitroreductase" evidence="4">
    <location>
        <begin position="25"/>
        <end position="193"/>
    </location>
</feature>
<name>A0A7X2M0W0_9BACI</name>
<dbReference type="InterPro" id="IPR033877">
    <property type="entry name" value="Frm2/Hbn1"/>
</dbReference>
<accession>A0A7X2M0W0</accession>
<evidence type="ECO:0000256" key="3">
    <source>
        <dbReference type="ARBA" id="ARBA00023002"/>
    </source>
</evidence>
<dbReference type="EMBL" id="WKKI01000043">
    <property type="protein sequence ID" value="MRX73732.1"/>
    <property type="molecule type" value="Genomic_DNA"/>
</dbReference>
<organism evidence="5 6">
    <name type="scientific">Metabacillus lacus</name>
    <dbReference type="NCBI Taxonomy" id="1983721"/>
    <lineage>
        <taxon>Bacteria</taxon>
        <taxon>Bacillati</taxon>
        <taxon>Bacillota</taxon>
        <taxon>Bacilli</taxon>
        <taxon>Bacillales</taxon>
        <taxon>Bacillaceae</taxon>
        <taxon>Metabacillus</taxon>
    </lineage>
</organism>
<dbReference type="FunFam" id="3.40.109.10:FF:000001">
    <property type="entry name" value="Nitroreductase family"/>
    <property type="match status" value="1"/>
</dbReference>
<dbReference type="Gene3D" id="3.40.109.10">
    <property type="entry name" value="NADH Oxidase"/>
    <property type="match status" value="1"/>
</dbReference>
<reference evidence="5 6" key="1">
    <citation type="submission" date="2019-11" db="EMBL/GenBank/DDBJ databases">
        <title>Bacillus lacus genome.</title>
        <authorList>
            <person name="Allen C.J."/>
            <person name="Newman J.D."/>
        </authorList>
    </citation>
    <scope>NUCLEOTIDE SEQUENCE [LARGE SCALE GENOMIC DNA]</scope>
    <source>
        <strain evidence="5 6">KCTC 33946</strain>
    </source>
</reference>
<dbReference type="SUPFAM" id="SSF55469">
    <property type="entry name" value="FMN-dependent nitroreductase-like"/>
    <property type="match status" value="1"/>
</dbReference>
<keyword evidence="2" id="KW-0963">Cytoplasm</keyword>
<comment type="subcellular location">
    <subcellularLocation>
        <location evidence="1">Cytoplasm</location>
    </subcellularLocation>
</comment>
<dbReference type="GO" id="GO:0005737">
    <property type="term" value="C:cytoplasm"/>
    <property type="evidence" value="ECO:0007669"/>
    <property type="project" value="UniProtKB-SubCell"/>
</dbReference>
<gene>
    <name evidence="5" type="ORF">GJU40_16445</name>
</gene>
<dbReference type="PANTHER" id="PTHR43035:SF1">
    <property type="entry name" value="FATTY ACID REPRESSION MUTANT PROTEIN 2-RELATED"/>
    <property type="match status" value="1"/>
</dbReference>
<dbReference type="CDD" id="cd02140">
    <property type="entry name" value="Frm2-like"/>
    <property type="match status" value="1"/>
</dbReference>
<evidence type="ECO:0000313" key="5">
    <source>
        <dbReference type="EMBL" id="MRX73732.1"/>
    </source>
</evidence>
<sequence length="214" mass="24453">MGIFDKVTGKENETINLESFQAAVENRRSIYTLSKESTVSDTRLKDIVEHAVKHTPSSFNSQSARVLVVIGDQHDKLWELTKETLRNIVPAESFSATEEKMESFKNSYGTVLFFEDQEVVESLQKQFELYKDNFPLWSQQSNGMLQFVIWTALEIEGLGASLQHYNPLIDEDVRAEWNLPDSWKLIAQMPFGKPAAPAGDKEFMPLDERVIFAE</sequence>
<evidence type="ECO:0000256" key="2">
    <source>
        <dbReference type="ARBA" id="ARBA00022490"/>
    </source>
</evidence>
<dbReference type="Pfam" id="PF00881">
    <property type="entry name" value="Nitroreductase"/>
    <property type="match status" value="1"/>
</dbReference>
<dbReference type="InterPro" id="IPR029479">
    <property type="entry name" value="Nitroreductase"/>
</dbReference>
<evidence type="ECO:0000259" key="4">
    <source>
        <dbReference type="Pfam" id="PF00881"/>
    </source>
</evidence>
<dbReference type="InterPro" id="IPR000415">
    <property type="entry name" value="Nitroreductase-like"/>
</dbReference>
<proteinExistence type="predicted"/>
<dbReference type="RefSeq" id="WP_154309194.1">
    <property type="nucleotide sequence ID" value="NZ_WKKI01000043.1"/>
</dbReference>
<protein>
    <submittedName>
        <fullName evidence="5">Nitroreductase</fullName>
    </submittedName>
</protein>
<dbReference type="GO" id="GO:0034599">
    <property type="term" value="P:cellular response to oxidative stress"/>
    <property type="evidence" value="ECO:0007669"/>
    <property type="project" value="InterPro"/>
</dbReference>
<evidence type="ECO:0000256" key="1">
    <source>
        <dbReference type="ARBA" id="ARBA00004496"/>
    </source>
</evidence>
<comment type="caution">
    <text evidence="5">The sequence shown here is derived from an EMBL/GenBank/DDBJ whole genome shotgun (WGS) entry which is preliminary data.</text>
</comment>
<dbReference type="Proteomes" id="UP000448867">
    <property type="component" value="Unassembled WGS sequence"/>
</dbReference>
<dbReference type="OrthoDB" id="9810617at2"/>
<evidence type="ECO:0000313" key="6">
    <source>
        <dbReference type="Proteomes" id="UP000448867"/>
    </source>
</evidence>
<dbReference type="AlphaFoldDB" id="A0A7X2M0W0"/>
<keyword evidence="6" id="KW-1185">Reference proteome</keyword>
<keyword evidence="3" id="KW-0560">Oxidoreductase</keyword>
<dbReference type="GO" id="GO:0016491">
    <property type="term" value="F:oxidoreductase activity"/>
    <property type="evidence" value="ECO:0007669"/>
    <property type="project" value="UniProtKB-KW"/>
</dbReference>
<dbReference type="PANTHER" id="PTHR43035">
    <property type="entry name" value="FATTY ACID REPRESSION MUTANT PROTEIN 2-RELATED"/>
    <property type="match status" value="1"/>
</dbReference>